<reference evidence="4 5" key="1">
    <citation type="submission" date="2020-07" db="EMBL/GenBank/DDBJ databases">
        <title>MOT database genomes.</title>
        <authorList>
            <person name="Joseph S."/>
            <person name="Aduse-Opoku J."/>
            <person name="Hashim A."/>
            <person name="Wade W."/>
            <person name="Curtis M."/>
        </authorList>
    </citation>
    <scope>NUCLEOTIDE SEQUENCE [LARGE SCALE GENOMIC DNA]</scope>
    <source>
        <strain evidence="4 5">CIP 106318</strain>
    </source>
</reference>
<feature type="transmembrane region" description="Helical" evidence="3">
    <location>
        <begin position="12"/>
        <end position="33"/>
    </location>
</feature>
<keyword evidence="3" id="KW-1133">Transmembrane helix</keyword>
<gene>
    <name evidence="4" type="ORF">HZY85_03360</name>
</gene>
<dbReference type="RefSeq" id="WP_179940872.1">
    <property type="nucleotide sequence ID" value="NZ_JACBYF010000004.1"/>
</dbReference>
<dbReference type="InterPro" id="IPR012902">
    <property type="entry name" value="N_methyl_site"/>
</dbReference>
<sequence length="146" mass="16839">MEKHLYKNNNGFSFLEVIGVLFIICIVIGILSFNPISSYERYKERLAVNEIVSDIYLIQTNSTSSNSSSFIQFFEDSNSYRIYFNNQSMEKKIKENGVTGTGSRDLKFRYNKGNVNISNTVLVNFKNSSYEIIIHLETGYVTLNER</sequence>
<keyword evidence="5" id="KW-1185">Reference proteome</keyword>
<comment type="caution">
    <text evidence="4">The sequence shown here is derived from an EMBL/GenBank/DDBJ whole genome shotgun (WGS) entry which is preliminary data.</text>
</comment>
<evidence type="ECO:0000256" key="1">
    <source>
        <dbReference type="ARBA" id="ARBA00004241"/>
    </source>
</evidence>
<evidence type="ECO:0000313" key="4">
    <source>
        <dbReference type="EMBL" id="NYS47233.1"/>
    </source>
</evidence>
<dbReference type="EMBL" id="JACBYF010000004">
    <property type="protein sequence ID" value="NYS47233.1"/>
    <property type="molecule type" value="Genomic_DNA"/>
</dbReference>
<evidence type="ECO:0000256" key="3">
    <source>
        <dbReference type="SAM" id="Phobius"/>
    </source>
</evidence>
<keyword evidence="3" id="KW-0472">Membrane</keyword>
<dbReference type="Proteomes" id="UP000531840">
    <property type="component" value="Unassembled WGS sequence"/>
</dbReference>
<evidence type="ECO:0000256" key="2">
    <source>
        <dbReference type="ARBA" id="ARBA00023287"/>
    </source>
</evidence>
<dbReference type="PIRSF" id="PIRSF021292">
    <property type="entry name" value="Competence_ComGD"/>
    <property type="match status" value="1"/>
</dbReference>
<dbReference type="InterPro" id="IPR016785">
    <property type="entry name" value="ComGD"/>
</dbReference>
<proteinExistence type="predicted"/>
<protein>
    <submittedName>
        <fullName evidence="4">Prepilin-type N-terminal cleavage/methylation domain-containing protein</fullName>
    </submittedName>
</protein>
<organism evidence="4 5">
    <name type="scientific">Gemelliphila palaticanis</name>
    <dbReference type="NCBI Taxonomy" id="81950"/>
    <lineage>
        <taxon>Bacteria</taxon>
        <taxon>Bacillati</taxon>
        <taxon>Bacillota</taxon>
        <taxon>Bacilli</taxon>
        <taxon>Bacillales</taxon>
        <taxon>Gemellaceae</taxon>
        <taxon>Gemelliphila</taxon>
    </lineage>
</organism>
<keyword evidence="3" id="KW-0812">Transmembrane</keyword>
<comment type="subcellular location">
    <subcellularLocation>
        <location evidence="1">Cell surface</location>
    </subcellularLocation>
</comment>
<evidence type="ECO:0000313" key="5">
    <source>
        <dbReference type="Proteomes" id="UP000531840"/>
    </source>
</evidence>
<keyword evidence="2" id="KW-0178">Competence</keyword>
<accession>A0ABX2T0R5</accession>
<name>A0ABX2T0R5_9BACL</name>
<dbReference type="Pfam" id="PF07963">
    <property type="entry name" value="N_methyl"/>
    <property type="match status" value="1"/>
</dbReference>